<keyword evidence="2" id="KW-1185">Reference proteome</keyword>
<sequence length="221" mass="25829">MKSTKKVDSRPKSNHRKSRQKLTLSFNEEKRKNFLGGFHKRKLERQKRAQEELKHQLKLEKKKIKKDAQEKYKKMLSFRQVPELEEFNKEEFEIDGRQVSILELDIADLVKRTESIGANSVSYEDNSDAQGASGASEDTKGAKVKNPKSGDNSTKNIKMNNKQKPKKVLQQAVKKSTMKIIQNSKAFRTQKILSRNKNKKDARRKKRFLEECKSKNKRHKK</sequence>
<accession>A0ACC2PJP3</accession>
<protein>
    <submittedName>
        <fullName evidence="1">Uncharacterized protein</fullName>
    </submittedName>
</protein>
<evidence type="ECO:0000313" key="2">
    <source>
        <dbReference type="Proteomes" id="UP001239111"/>
    </source>
</evidence>
<dbReference type="EMBL" id="CM056741">
    <property type="protein sequence ID" value="KAJ8683661.1"/>
    <property type="molecule type" value="Genomic_DNA"/>
</dbReference>
<organism evidence="1 2">
    <name type="scientific">Eretmocerus hayati</name>
    <dbReference type="NCBI Taxonomy" id="131215"/>
    <lineage>
        <taxon>Eukaryota</taxon>
        <taxon>Metazoa</taxon>
        <taxon>Ecdysozoa</taxon>
        <taxon>Arthropoda</taxon>
        <taxon>Hexapoda</taxon>
        <taxon>Insecta</taxon>
        <taxon>Pterygota</taxon>
        <taxon>Neoptera</taxon>
        <taxon>Endopterygota</taxon>
        <taxon>Hymenoptera</taxon>
        <taxon>Apocrita</taxon>
        <taxon>Proctotrupomorpha</taxon>
        <taxon>Chalcidoidea</taxon>
        <taxon>Aphelinidae</taxon>
        <taxon>Aphelininae</taxon>
        <taxon>Eretmocerus</taxon>
    </lineage>
</organism>
<gene>
    <name evidence="1" type="ORF">QAD02_019453</name>
</gene>
<comment type="caution">
    <text evidence="1">The sequence shown here is derived from an EMBL/GenBank/DDBJ whole genome shotgun (WGS) entry which is preliminary data.</text>
</comment>
<reference evidence="1" key="1">
    <citation type="submission" date="2023-04" db="EMBL/GenBank/DDBJ databases">
        <title>A chromosome-level genome assembly of the parasitoid wasp Eretmocerus hayati.</title>
        <authorList>
            <person name="Zhong Y."/>
            <person name="Liu S."/>
            <person name="Liu Y."/>
        </authorList>
    </citation>
    <scope>NUCLEOTIDE SEQUENCE</scope>
    <source>
        <strain evidence="1">ZJU_SS_LIU_2023</strain>
    </source>
</reference>
<evidence type="ECO:0000313" key="1">
    <source>
        <dbReference type="EMBL" id="KAJ8683661.1"/>
    </source>
</evidence>
<name>A0ACC2PJP3_9HYME</name>
<proteinExistence type="predicted"/>
<dbReference type="Proteomes" id="UP001239111">
    <property type="component" value="Chromosome 1"/>
</dbReference>